<evidence type="ECO:0000256" key="6">
    <source>
        <dbReference type="PIRNR" id="PIRNR000077"/>
    </source>
</evidence>
<sequence length="111" mass="11301">MSTLRAVGDADFGDVVLGAVAPVLVQFGSAGSGPCRQVGAMLEELAVDLPDLTFTRLDVGAHPVTASAYGVTGLPTLLLFLEGQSVLSIVGARPKSVVRELLLAALAGQAR</sequence>
<accession>A0A6G6W847</accession>
<dbReference type="GO" id="GO:0015035">
    <property type="term" value="F:protein-disulfide reductase activity"/>
    <property type="evidence" value="ECO:0007669"/>
    <property type="project" value="InterPro"/>
</dbReference>
<dbReference type="RefSeq" id="WP_165227687.1">
    <property type="nucleotide sequence ID" value="NZ_CP049257.1"/>
</dbReference>
<feature type="domain" description="Thioredoxin" evidence="7">
    <location>
        <begin position="1"/>
        <end position="107"/>
    </location>
</feature>
<dbReference type="GO" id="GO:0005829">
    <property type="term" value="C:cytosol"/>
    <property type="evidence" value="ECO:0007669"/>
    <property type="project" value="TreeGrafter"/>
</dbReference>
<dbReference type="PANTHER" id="PTHR45663">
    <property type="entry name" value="GEO12009P1"/>
    <property type="match status" value="1"/>
</dbReference>
<dbReference type="Pfam" id="PF00085">
    <property type="entry name" value="Thioredoxin"/>
    <property type="match status" value="1"/>
</dbReference>
<name>A0A6G6W847_9ACTN</name>
<evidence type="ECO:0000256" key="5">
    <source>
        <dbReference type="ARBA" id="ARBA00023284"/>
    </source>
</evidence>
<dbReference type="InterPro" id="IPR013766">
    <property type="entry name" value="Thioredoxin_domain"/>
</dbReference>
<dbReference type="SUPFAM" id="SSF52833">
    <property type="entry name" value="Thioredoxin-like"/>
    <property type="match status" value="1"/>
</dbReference>
<keyword evidence="3" id="KW-0249">Electron transport</keyword>
<dbReference type="PANTHER" id="PTHR45663:SF11">
    <property type="entry name" value="GEO12009P1"/>
    <property type="match status" value="1"/>
</dbReference>
<dbReference type="PROSITE" id="PS51352">
    <property type="entry name" value="THIOREDOXIN_2"/>
    <property type="match status" value="1"/>
</dbReference>
<evidence type="ECO:0000256" key="4">
    <source>
        <dbReference type="ARBA" id="ARBA00023157"/>
    </source>
</evidence>
<dbReference type="AlphaFoldDB" id="A0A6G6W847"/>
<dbReference type="GO" id="GO:0045454">
    <property type="term" value="P:cell redox homeostasis"/>
    <property type="evidence" value="ECO:0007669"/>
    <property type="project" value="TreeGrafter"/>
</dbReference>
<protein>
    <recommendedName>
        <fullName evidence="6">Thioredoxin</fullName>
    </recommendedName>
</protein>
<dbReference type="CDD" id="cd02947">
    <property type="entry name" value="TRX_family"/>
    <property type="match status" value="1"/>
</dbReference>
<evidence type="ECO:0000259" key="7">
    <source>
        <dbReference type="PROSITE" id="PS51352"/>
    </source>
</evidence>
<evidence type="ECO:0000256" key="1">
    <source>
        <dbReference type="ARBA" id="ARBA00008987"/>
    </source>
</evidence>
<organism evidence="8 9">
    <name type="scientific">Nocardioides anomalus</name>
    <dbReference type="NCBI Taxonomy" id="2712223"/>
    <lineage>
        <taxon>Bacteria</taxon>
        <taxon>Bacillati</taxon>
        <taxon>Actinomycetota</taxon>
        <taxon>Actinomycetes</taxon>
        <taxon>Propionibacteriales</taxon>
        <taxon>Nocardioidaceae</taxon>
        <taxon>Nocardioides</taxon>
    </lineage>
</organism>
<dbReference type="EMBL" id="CP049257">
    <property type="protein sequence ID" value="QIG41392.1"/>
    <property type="molecule type" value="Genomic_DNA"/>
</dbReference>
<evidence type="ECO:0000256" key="2">
    <source>
        <dbReference type="ARBA" id="ARBA00022448"/>
    </source>
</evidence>
<keyword evidence="9" id="KW-1185">Reference proteome</keyword>
<dbReference type="InterPro" id="IPR005746">
    <property type="entry name" value="Thioredoxin"/>
</dbReference>
<dbReference type="Gene3D" id="3.40.30.10">
    <property type="entry name" value="Glutaredoxin"/>
    <property type="match status" value="1"/>
</dbReference>
<reference evidence="8 9" key="1">
    <citation type="submission" date="2020-02" db="EMBL/GenBank/DDBJ databases">
        <title>Full genome sequence of Nocardioides sp. R-3366.</title>
        <authorList>
            <person name="Im W.-T."/>
        </authorList>
    </citation>
    <scope>NUCLEOTIDE SEQUENCE [LARGE SCALE GENOMIC DNA]</scope>
    <source>
        <strain evidence="8 9">R-3366</strain>
    </source>
</reference>
<dbReference type="Proteomes" id="UP000502996">
    <property type="component" value="Chromosome"/>
</dbReference>
<keyword evidence="4" id="KW-1015">Disulfide bond</keyword>
<comment type="similarity">
    <text evidence="1 6">Belongs to the thioredoxin family.</text>
</comment>
<dbReference type="InterPro" id="IPR036249">
    <property type="entry name" value="Thioredoxin-like_sf"/>
</dbReference>
<proteinExistence type="inferred from homology"/>
<evidence type="ECO:0000256" key="3">
    <source>
        <dbReference type="ARBA" id="ARBA00022982"/>
    </source>
</evidence>
<keyword evidence="2" id="KW-0813">Transport</keyword>
<evidence type="ECO:0000313" key="9">
    <source>
        <dbReference type="Proteomes" id="UP000502996"/>
    </source>
</evidence>
<dbReference type="KEGG" id="nano:G5V58_00170"/>
<dbReference type="PIRSF" id="PIRSF000077">
    <property type="entry name" value="Thioredoxin"/>
    <property type="match status" value="1"/>
</dbReference>
<gene>
    <name evidence="8" type="ORF">G5V58_00170</name>
</gene>
<evidence type="ECO:0000313" key="8">
    <source>
        <dbReference type="EMBL" id="QIG41392.1"/>
    </source>
</evidence>
<keyword evidence="5" id="KW-0676">Redox-active center</keyword>